<accession>A0A9X4EV88</accession>
<sequence>MEINNNIQVLYNEVLWLQEVIHNVISTYLEHEGERPHWTQIPQPNITNEESTYAQFVLKWELNSYQRLALALALAPQLKPEILDVFFGRNKIYDRGFTEFGGIIEKNHSGFLPTGQTLLFLITAIEPHLRNKVLEIFSKENILIKEQVIFIEETESFIPEYNGVLAFSKRWFHFFVTGEKPKLEHSSSFPAQKITTHLEWKDVVLNDVVMDQVLELKSWLQHGNTLMKEWELFKKIKPGYRALFYGPPGTGKTLTVSLLGKVSKREVYRVDLSMIVSKYIGETEKNLSKIFDIAQYKDWILFFDEADALFGKRTETNSSNDRHANQQTSYLLQRIEDFPGVVILASNLKGNMDAAFTRRFQSMIHFNMPEISERYQLWKNAFSGKCKLDKEIDLWQIAEEYELAGGAIINVLRLCALSAITRNDTIVTKEELLEGIRKEFKKENKTITTI</sequence>
<dbReference type="AlphaFoldDB" id="A0A9X4EV88"/>
<name>A0A9X4EV88_9FLAO</name>
<dbReference type="InterPro" id="IPR027417">
    <property type="entry name" value="P-loop_NTPase"/>
</dbReference>
<dbReference type="InterPro" id="IPR003959">
    <property type="entry name" value="ATPase_AAA_core"/>
</dbReference>
<evidence type="ECO:0000256" key="1">
    <source>
        <dbReference type="ARBA" id="ARBA00006914"/>
    </source>
</evidence>
<dbReference type="Gene3D" id="1.10.8.60">
    <property type="match status" value="1"/>
</dbReference>
<keyword evidence="6" id="KW-1185">Reference proteome</keyword>
<dbReference type="Proteomes" id="UP001149303">
    <property type="component" value="Unassembled WGS sequence"/>
</dbReference>
<evidence type="ECO:0000313" key="6">
    <source>
        <dbReference type="Proteomes" id="UP001149303"/>
    </source>
</evidence>
<dbReference type="EMBL" id="JAIWJY010000005">
    <property type="protein sequence ID" value="MDE1206971.1"/>
    <property type="molecule type" value="Genomic_DNA"/>
</dbReference>
<comment type="similarity">
    <text evidence="1">Belongs to the AAA ATPase family.</text>
</comment>
<reference evidence="5" key="1">
    <citation type="submission" date="2021-09" db="EMBL/GenBank/DDBJ databases">
        <authorList>
            <person name="Smyrli M."/>
        </authorList>
    </citation>
    <scope>NUCLEOTIDE SEQUENCE</scope>
    <source>
        <strain evidence="5">LAR25</strain>
    </source>
</reference>
<evidence type="ECO:0000256" key="3">
    <source>
        <dbReference type="ARBA" id="ARBA00022840"/>
    </source>
</evidence>
<comment type="caution">
    <text evidence="5">The sequence shown here is derived from an EMBL/GenBank/DDBJ whole genome shotgun (WGS) entry which is preliminary data.</text>
</comment>
<dbReference type="Pfam" id="PF00004">
    <property type="entry name" value="AAA"/>
    <property type="match status" value="1"/>
</dbReference>
<dbReference type="GO" id="GO:0005524">
    <property type="term" value="F:ATP binding"/>
    <property type="evidence" value="ECO:0007669"/>
    <property type="project" value="UniProtKB-KW"/>
</dbReference>
<dbReference type="CDD" id="cd19481">
    <property type="entry name" value="RecA-like_protease"/>
    <property type="match status" value="1"/>
</dbReference>
<gene>
    <name evidence="5" type="ORF">LCI24_09195</name>
</gene>
<dbReference type="InterPro" id="IPR050221">
    <property type="entry name" value="26S_Proteasome_ATPase"/>
</dbReference>
<organism evidence="5 6">
    <name type="scientific">Tenacibaculum larymnensis</name>
    <dbReference type="NCBI Taxonomy" id="2878201"/>
    <lineage>
        <taxon>Bacteria</taxon>
        <taxon>Pseudomonadati</taxon>
        <taxon>Bacteroidota</taxon>
        <taxon>Flavobacteriia</taxon>
        <taxon>Flavobacteriales</taxon>
        <taxon>Flavobacteriaceae</taxon>
        <taxon>Tenacibaculum</taxon>
    </lineage>
</organism>
<evidence type="ECO:0000256" key="2">
    <source>
        <dbReference type="ARBA" id="ARBA00022741"/>
    </source>
</evidence>
<dbReference type="InterPro" id="IPR003593">
    <property type="entry name" value="AAA+_ATPase"/>
</dbReference>
<dbReference type="GO" id="GO:0016887">
    <property type="term" value="F:ATP hydrolysis activity"/>
    <property type="evidence" value="ECO:0007669"/>
    <property type="project" value="InterPro"/>
</dbReference>
<protein>
    <submittedName>
        <fullName evidence="5">ATP-binding protein</fullName>
    </submittedName>
</protein>
<dbReference type="SMART" id="SM00382">
    <property type="entry name" value="AAA"/>
    <property type="match status" value="1"/>
</dbReference>
<evidence type="ECO:0000313" key="5">
    <source>
        <dbReference type="EMBL" id="MDE1206971.1"/>
    </source>
</evidence>
<dbReference type="Gene3D" id="3.40.50.300">
    <property type="entry name" value="P-loop containing nucleotide triphosphate hydrolases"/>
    <property type="match status" value="1"/>
</dbReference>
<keyword evidence="2" id="KW-0547">Nucleotide-binding</keyword>
<evidence type="ECO:0000259" key="4">
    <source>
        <dbReference type="SMART" id="SM00382"/>
    </source>
</evidence>
<dbReference type="RefSeq" id="WP_274640113.1">
    <property type="nucleotide sequence ID" value="NZ_JAIWJY010000005.1"/>
</dbReference>
<keyword evidence="3 5" id="KW-0067">ATP-binding</keyword>
<proteinExistence type="inferred from homology"/>
<dbReference type="PANTHER" id="PTHR23073">
    <property type="entry name" value="26S PROTEASOME REGULATORY SUBUNIT"/>
    <property type="match status" value="1"/>
</dbReference>
<feature type="domain" description="AAA+ ATPase" evidence="4">
    <location>
        <begin position="238"/>
        <end position="370"/>
    </location>
</feature>
<dbReference type="SUPFAM" id="SSF52540">
    <property type="entry name" value="P-loop containing nucleoside triphosphate hydrolases"/>
    <property type="match status" value="1"/>
</dbReference>